<gene>
    <name evidence="9" type="ORF">JEQ47_12535</name>
</gene>
<evidence type="ECO:0000256" key="5">
    <source>
        <dbReference type="ARBA" id="ARBA00022692"/>
    </source>
</evidence>
<keyword evidence="10" id="KW-1185">Reference proteome</keyword>
<evidence type="ECO:0000256" key="1">
    <source>
        <dbReference type="ARBA" id="ARBA00004442"/>
    </source>
</evidence>
<dbReference type="GO" id="GO:1990281">
    <property type="term" value="C:efflux pump complex"/>
    <property type="evidence" value="ECO:0007669"/>
    <property type="project" value="TreeGrafter"/>
</dbReference>
<sequence length="456" mass="47289">MKILGVLTASTLAIMMAASSVGTAQAQSITQALTAAYDHAPDLQSALIAAKAQAEGIVQAKAGTMPTLGASISGNTGSSLIGGTWSDPNLSLTTGLSYNQTIFDNGSTAAQVEAARAAAEVAEYQIRNTEQNVLLSVIQAYMNVLSGRELLALRQDNVNFFQAQLQSAQDRLDVGEGTRIDVAQAQARLAQGQAALQAASGTLQSSEATFQRLVGQRPQGLSTSHNYSRLIPRSIDAAISEAEMGHPAILLSKAGIRAAQAGSDVAQASYYGATTSVSGQVGSTWTGPSGGLRDGISASMGFQITIPIYAGGRMGSSVRQANLQQIQSEVDAMSAYDQVREAVISAWTGIQSADAQISAAQAAVTSSNTVLDGVIQERDLGAATTLDVLNAQADLTSAREALINASNGKTIATFSLLSAMGRMTAEDLGLAVEIKTAVPYTQAVEDVWQELRTIAE</sequence>
<feature type="chain" id="PRO_5037989235" evidence="8">
    <location>
        <begin position="27"/>
        <end position="456"/>
    </location>
</feature>
<dbReference type="NCBIfam" id="TIGR01844">
    <property type="entry name" value="type_I_sec_TolC"/>
    <property type="match status" value="1"/>
</dbReference>
<dbReference type="InterPro" id="IPR051906">
    <property type="entry name" value="TolC-like"/>
</dbReference>
<proteinExistence type="inferred from homology"/>
<comment type="subcellular location">
    <subcellularLocation>
        <location evidence="1">Cell outer membrane</location>
    </subcellularLocation>
</comment>
<comment type="caution">
    <text evidence="9">The sequence shown here is derived from an EMBL/GenBank/DDBJ whole genome shotgun (WGS) entry which is preliminary data.</text>
</comment>
<dbReference type="GO" id="GO:0015288">
    <property type="term" value="F:porin activity"/>
    <property type="evidence" value="ECO:0007669"/>
    <property type="project" value="TreeGrafter"/>
</dbReference>
<dbReference type="GO" id="GO:0015562">
    <property type="term" value="F:efflux transmembrane transporter activity"/>
    <property type="evidence" value="ECO:0007669"/>
    <property type="project" value="InterPro"/>
</dbReference>
<dbReference type="SUPFAM" id="SSF56954">
    <property type="entry name" value="Outer membrane efflux proteins (OEP)"/>
    <property type="match status" value="1"/>
</dbReference>
<evidence type="ECO:0000256" key="8">
    <source>
        <dbReference type="SAM" id="SignalP"/>
    </source>
</evidence>
<keyword evidence="8" id="KW-0732">Signal</keyword>
<dbReference type="AlphaFoldDB" id="A0A934IZH0"/>
<dbReference type="InterPro" id="IPR003423">
    <property type="entry name" value="OMP_efflux"/>
</dbReference>
<keyword evidence="5" id="KW-0812">Transmembrane</keyword>
<dbReference type="PANTHER" id="PTHR30026">
    <property type="entry name" value="OUTER MEMBRANE PROTEIN TOLC"/>
    <property type="match status" value="1"/>
</dbReference>
<evidence type="ECO:0000256" key="6">
    <source>
        <dbReference type="ARBA" id="ARBA00023136"/>
    </source>
</evidence>
<dbReference type="PANTHER" id="PTHR30026:SF20">
    <property type="entry name" value="OUTER MEMBRANE PROTEIN TOLC"/>
    <property type="match status" value="1"/>
</dbReference>
<dbReference type="Pfam" id="PF02321">
    <property type="entry name" value="OEP"/>
    <property type="match status" value="2"/>
</dbReference>
<dbReference type="Gene3D" id="1.20.1600.10">
    <property type="entry name" value="Outer membrane efflux proteins (OEP)"/>
    <property type="match status" value="1"/>
</dbReference>
<reference evidence="9" key="1">
    <citation type="submission" date="2020-12" db="EMBL/GenBank/DDBJ databases">
        <title>Devosia sp. MSA67 isolated from Mo River.</title>
        <authorList>
            <person name="Ma F."/>
            <person name="Zi Z."/>
        </authorList>
    </citation>
    <scope>NUCLEOTIDE SEQUENCE</scope>
    <source>
        <strain evidence="9">MSA67</strain>
    </source>
</reference>
<dbReference type="RefSeq" id="WP_198876720.1">
    <property type="nucleotide sequence ID" value="NZ_JAEKMH010000002.1"/>
</dbReference>
<comment type="similarity">
    <text evidence="2">Belongs to the outer membrane factor (OMF) (TC 1.B.17) family.</text>
</comment>
<evidence type="ECO:0000256" key="2">
    <source>
        <dbReference type="ARBA" id="ARBA00007613"/>
    </source>
</evidence>
<evidence type="ECO:0000256" key="4">
    <source>
        <dbReference type="ARBA" id="ARBA00022452"/>
    </source>
</evidence>
<keyword evidence="4" id="KW-1134">Transmembrane beta strand</keyword>
<evidence type="ECO:0000313" key="9">
    <source>
        <dbReference type="EMBL" id="MBJ3785548.1"/>
    </source>
</evidence>
<dbReference type="InterPro" id="IPR010130">
    <property type="entry name" value="T1SS_OMP_TolC"/>
</dbReference>
<name>A0A934IZH0_9HYPH</name>
<keyword evidence="7" id="KW-0998">Cell outer membrane</keyword>
<evidence type="ECO:0000256" key="3">
    <source>
        <dbReference type="ARBA" id="ARBA00022448"/>
    </source>
</evidence>
<accession>A0A934IZH0</accession>
<dbReference type="EMBL" id="JAEKMH010000002">
    <property type="protein sequence ID" value="MBJ3785548.1"/>
    <property type="molecule type" value="Genomic_DNA"/>
</dbReference>
<dbReference type="GO" id="GO:0009279">
    <property type="term" value="C:cell outer membrane"/>
    <property type="evidence" value="ECO:0007669"/>
    <property type="project" value="UniProtKB-SubCell"/>
</dbReference>
<evidence type="ECO:0000313" key="10">
    <source>
        <dbReference type="Proteomes" id="UP000602124"/>
    </source>
</evidence>
<dbReference type="Proteomes" id="UP000602124">
    <property type="component" value="Unassembled WGS sequence"/>
</dbReference>
<feature type="signal peptide" evidence="8">
    <location>
        <begin position="1"/>
        <end position="26"/>
    </location>
</feature>
<protein>
    <submittedName>
        <fullName evidence="9">TolC family outer membrane protein</fullName>
    </submittedName>
</protein>
<keyword evidence="3" id="KW-0813">Transport</keyword>
<keyword evidence="6" id="KW-0472">Membrane</keyword>
<organism evidence="9 10">
    <name type="scientific">Devosia sediminis</name>
    <dbReference type="NCBI Taxonomy" id="2798801"/>
    <lineage>
        <taxon>Bacteria</taxon>
        <taxon>Pseudomonadati</taxon>
        <taxon>Pseudomonadota</taxon>
        <taxon>Alphaproteobacteria</taxon>
        <taxon>Hyphomicrobiales</taxon>
        <taxon>Devosiaceae</taxon>
        <taxon>Devosia</taxon>
    </lineage>
</organism>
<evidence type="ECO:0000256" key="7">
    <source>
        <dbReference type="ARBA" id="ARBA00023237"/>
    </source>
</evidence>